<keyword evidence="2" id="KW-0472">Membrane</keyword>
<gene>
    <name evidence="3" type="ORF">H9Y04_43085</name>
</gene>
<evidence type="ECO:0008006" key="5">
    <source>
        <dbReference type="Google" id="ProtNLM"/>
    </source>
</evidence>
<evidence type="ECO:0000256" key="1">
    <source>
        <dbReference type="SAM" id="MobiDB-lite"/>
    </source>
</evidence>
<dbReference type="EMBL" id="JACTVJ010000037">
    <property type="protein sequence ID" value="MBC9719318.1"/>
    <property type="molecule type" value="Genomic_DNA"/>
</dbReference>
<proteinExistence type="predicted"/>
<evidence type="ECO:0000256" key="2">
    <source>
        <dbReference type="SAM" id="Phobius"/>
    </source>
</evidence>
<feature type="transmembrane region" description="Helical" evidence="2">
    <location>
        <begin position="337"/>
        <end position="356"/>
    </location>
</feature>
<reference evidence="3 4" key="1">
    <citation type="submission" date="2020-08" db="EMBL/GenBank/DDBJ databases">
        <title>Genemic of Streptomyces polyaspartic.</title>
        <authorList>
            <person name="Liu W."/>
        </authorList>
    </citation>
    <scope>NUCLEOTIDE SEQUENCE [LARGE SCALE GENOMIC DNA]</scope>
    <source>
        <strain evidence="3 4">TRM66268-LWL</strain>
    </source>
</reference>
<comment type="caution">
    <text evidence="3">The sequence shown here is derived from an EMBL/GenBank/DDBJ whole genome shotgun (WGS) entry which is preliminary data.</text>
</comment>
<name>A0ABR7SYI1_9ACTN</name>
<keyword evidence="4" id="KW-1185">Reference proteome</keyword>
<sequence length="525" mass="55538">MQNGEGQFALPADGKRPVQGGRPAADGQPLEQSGRPEGGERPEQFERSEGGEWPGQFGQPSALEAMVRVFERAQTLLRAGEFGAARKEAQAGLDAYGPHPGLYLVLGRAHAFEDADDHDKAAERTYQMGLVDFPDHLDLLAAYAEFGLGGDALDEPGRVSRGTAAAARLKELAPDSPQAHQLGQGGQLAGRPPEPGAVQRYDARSALADGVDARAAAAYAAEAAAAWPYDRRLAVRAETLAALARPTAALARTRVRFPQLHFLAVAVLGAAIGLGVTALRLPALLVPVAALGLLPALQELYLLRAARDRAAAGLPADYRDPAPGAPELPRATRSERLTGALAVVVALGAFVGVISWNAVRAAEYPRYEASVPESVRGIPLSKGDPMSERMVSMLGRVDLPADAQPFSGLYRDESAGSLLMLVGVAGDLHDENPDRYFADMRRQLSALAAEPSETWTVDPGELGGRMECAVMESAGNEVTMCAWLDKGSMGMVFTGAYEDGDRTTLPGLTRELREATLRPEDPGAA</sequence>
<feature type="transmembrane region" description="Helical" evidence="2">
    <location>
        <begin position="260"/>
        <end position="278"/>
    </location>
</feature>
<accession>A0ABR7SYI1</accession>
<evidence type="ECO:0000313" key="3">
    <source>
        <dbReference type="EMBL" id="MBC9719318.1"/>
    </source>
</evidence>
<feature type="region of interest" description="Disordered" evidence="1">
    <location>
        <begin position="1"/>
        <end position="58"/>
    </location>
</feature>
<protein>
    <recommendedName>
        <fullName evidence="5">Tetratricopeptide repeat protein</fullName>
    </recommendedName>
</protein>
<dbReference type="RefSeq" id="WP_187819724.1">
    <property type="nucleotide sequence ID" value="NZ_JACTVJ010000037.1"/>
</dbReference>
<organism evidence="3 4">
    <name type="scientific">Streptomyces polyasparticus</name>
    <dbReference type="NCBI Taxonomy" id="2767826"/>
    <lineage>
        <taxon>Bacteria</taxon>
        <taxon>Bacillati</taxon>
        <taxon>Actinomycetota</taxon>
        <taxon>Actinomycetes</taxon>
        <taxon>Kitasatosporales</taxon>
        <taxon>Streptomycetaceae</taxon>
        <taxon>Streptomyces</taxon>
    </lineage>
</organism>
<keyword evidence="2" id="KW-0812">Transmembrane</keyword>
<keyword evidence="2" id="KW-1133">Transmembrane helix</keyword>
<dbReference type="Proteomes" id="UP000642284">
    <property type="component" value="Unassembled WGS sequence"/>
</dbReference>
<feature type="compositionally biased region" description="Basic and acidic residues" evidence="1">
    <location>
        <begin position="37"/>
        <end position="50"/>
    </location>
</feature>
<feature type="region of interest" description="Disordered" evidence="1">
    <location>
        <begin position="173"/>
        <end position="196"/>
    </location>
</feature>
<evidence type="ECO:0000313" key="4">
    <source>
        <dbReference type="Proteomes" id="UP000642284"/>
    </source>
</evidence>